<dbReference type="InterPro" id="IPR032675">
    <property type="entry name" value="LRR_dom_sf"/>
</dbReference>
<dbReference type="SUPFAM" id="SSF52047">
    <property type="entry name" value="RNI-like"/>
    <property type="match status" value="1"/>
</dbReference>
<dbReference type="Proteomes" id="UP000247810">
    <property type="component" value="Unassembled WGS sequence"/>
</dbReference>
<dbReference type="AlphaFoldDB" id="A0A319DFH2"/>
<dbReference type="VEuPathDB" id="FungiDB:BO71DRAFT_388846"/>
<feature type="compositionally biased region" description="Acidic residues" evidence="1">
    <location>
        <begin position="1"/>
        <end position="14"/>
    </location>
</feature>
<proteinExistence type="predicted"/>
<dbReference type="EMBL" id="KZ826009">
    <property type="protein sequence ID" value="PYH89813.1"/>
    <property type="molecule type" value="Genomic_DNA"/>
</dbReference>
<feature type="region of interest" description="Disordered" evidence="1">
    <location>
        <begin position="1"/>
        <end position="36"/>
    </location>
</feature>
<evidence type="ECO:0000313" key="3">
    <source>
        <dbReference type="Proteomes" id="UP000247810"/>
    </source>
</evidence>
<name>A0A319DFH2_9EURO</name>
<dbReference type="Gene3D" id="3.80.10.10">
    <property type="entry name" value="Ribonuclease Inhibitor"/>
    <property type="match status" value="1"/>
</dbReference>
<gene>
    <name evidence="2" type="ORF">BO71DRAFT_388846</name>
</gene>
<organism evidence="2 3">
    <name type="scientific">Aspergillus ellipticus CBS 707.79</name>
    <dbReference type="NCBI Taxonomy" id="1448320"/>
    <lineage>
        <taxon>Eukaryota</taxon>
        <taxon>Fungi</taxon>
        <taxon>Dikarya</taxon>
        <taxon>Ascomycota</taxon>
        <taxon>Pezizomycotina</taxon>
        <taxon>Eurotiomycetes</taxon>
        <taxon>Eurotiomycetidae</taxon>
        <taxon>Eurotiales</taxon>
        <taxon>Aspergillaceae</taxon>
        <taxon>Aspergillus</taxon>
        <taxon>Aspergillus subgen. Circumdati</taxon>
    </lineage>
</organism>
<protein>
    <recommendedName>
        <fullName evidence="4">F-box domain-containing protein</fullName>
    </recommendedName>
</protein>
<reference evidence="2 3" key="1">
    <citation type="submission" date="2018-02" db="EMBL/GenBank/DDBJ databases">
        <title>The genomes of Aspergillus section Nigri reveals drivers in fungal speciation.</title>
        <authorList>
            <consortium name="DOE Joint Genome Institute"/>
            <person name="Vesth T.C."/>
            <person name="Nybo J."/>
            <person name="Theobald S."/>
            <person name="Brandl J."/>
            <person name="Frisvad J.C."/>
            <person name="Nielsen K.F."/>
            <person name="Lyhne E.K."/>
            <person name="Kogle M.E."/>
            <person name="Kuo A."/>
            <person name="Riley R."/>
            <person name="Clum A."/>
            <person name="Nolan M."/>
            <person name="Lipzen A."/>
            <person name="Salamov A."/>
            <person name="Henrissat B."/>
            <person name="Wiebenga A."/>
            <person name="De vries R.P."/>
            <person name="Grigoriev I.V."/>
            <person name="Mortensen U.H."/>
            <person name="Andersen M.R."/>
            <person name="Baker S.E."/>
        </authorList>
    </citation>
    <scope>NUCLEOTIDE SEQUENCE [LARGE SCALE GENOMIC DNA]</scope>
    <source>
        <strain evidence="2 3">CBS 707.79</strain>
    </source>
</reference>
<sequence>MSEDNSSDPEESDTEPPRLHSNLPSQDNLPTKIRTPRYRPRIPSALERIPLELFAMITEHLNIGSLVALQRTSRVMFKRTHPYFFGAVVRTFYTNLTVEDIARIHDLADNPTTRHLPRALHIMAPYVGREAAELIHDQKLPYDSGALHEVPEIRSLREDLGKLINCKEFHLTLVKDDSVQNNKVLYIDDALYGIFADSFAVVETLVLDSRVVKTLPYEHSMPSSLEFDCVWKKLKTFKVAETLSADLSKGNAVPHILANAPDLRHLNVSGVYSPSSRSRIFGLASSANLKTTKLQTLELSFLFIEMDDLMKWLTRFSGTLRSLSFDAINLLNGSWADVFQYIQSECPGLKKLRIRYPGGAIWTLRIWEEEKASGANNIYKALEYFKKAARDSGL</sequence>
<accession>A0A319DFH2</accession>
<keyword evidence="3" id="KW-1185">Reference proteome</keyword>
<evidence type="ECO:0000256" key="1">
    <source>
        <dbReference type="SAM" id="MobiDB-lite"/>
    </source>
</evidence>
<evidence type="ECO:0000313" key="2">
    <source>
        <dbReference type="EMBL" id="PYH89813.1"/>
    </source>
</evidence>
<dbReference type="OrthoDB" id="5279008at2759"/>
<dbReference type="STRING" id="1448320.A0A319DFH2"/>
<evidence type="ECO:0008006" key="4">
    <source>
        <dbReference type="Google" id="ProtNLM"/>
    </source>
</evidence>